<evidence type="ECO:0000256" key="9">
    <source>
        <dbReference type="ARBA" id="ARBA00023203"/>
    </source>
</evidence>
<accession>A0AAW0Y648</accession>
<feature type="compositionally biased region" description="Basic and acidic residues" evidence="12">
    <location>
        <begin position="889"/>
        <end position="901"/>
    </location>
</feature>
<feature type="region of interest" description="Disordered" evidence="12">
    <location>
        <begin position="675"/>
        <end position="913"/>
    </location>
</feature>
<feature type="domain" description="SAM" evidence="13">
    <location>
        <begin position="2293"/>
        <end position="2337"/>
    </location>
</feature>
<dbReference type="GO" id="GO:0005737">
    <property type="term" value="C:cytoplasm"/>
    <property type="evidence" value="ECO:0007669"/>
    <property type="project" value="TreeGrafter"/>
</dbReference>
<feature type="region of interest" description="Disordered" evidence="12">
    <location>
        <begin position="2166"/>
        <end position="2209"/>
    </location>
</feature>
<dbReference type="PANTHER" id="PTHR16154">
    <property type="entry name" value="NEURABIN"/>
    <property type="match status" value="1"/>
</dbReference>
<feature type="region of interest" description="Disordered" evidence="12">
    <location>
        <begin position="2078"/>
        <end position="2129"/>
    </location>
</feature>
<keyword evidence="10" id="KW-0206">Cytoskeleton</keyword>
<feature type="compositionally biased region" description="Basic and acidic residues" evidence="12">
    <location>
        <begin position="2041"/>
        <end position="2051"/>
    </location>
</feature>
<feature type="compositionally biased region" description="Polar residues" evidence="12">
    <location>
        <begin position="1967"/>
        <end position="1988"/>
    </location>
</feature>
<keyword evidence="16" id="KW-1185">Reference proteome</keyword>
<feature type="compositionally biased region" description="Low complexity" evidence="12">
    <location>
        <begin position="1900"/>
        <end position="1914"/>
    </location>
</feature>
<feature type="compositionally biased region" description="Basic and acidic residues" evidence="12">
    <location>
        <begin position="494"/>
        <end position="518"/>
    </location>
</feature>
<feature type="compositionally biased region" description="Low complexity" evidence="12">
    <location>
        <begin position="228"/>
        <end position="252"/>
    </location>
</feature>
<dbReference type="GO" id="GO:0014069">
    <property type="term" value="C:postsynaptic density"/>
    <property type="evidence" value="ECO:0007669"/>
    <property type="project" value="TreeGrafter"/>
</dbReference>
<feature type="compositionally biased region" description="Polar residues" evidence="12">
    <location>
        <begin position="556"/>
        <end position="573"/>
    </location>
</feature>
<feature type="region of interest" description="Disordered" evidence="12">
    <location>
        <begin position="195"/>
        <end position="265"/>
    </location>
</feature>
<dbReference type="SUPFAM" id="SSF47769">
    <property type="entry name" value="SAM/Pointed domain"/>
    <property type="match status" value="1"/>
</dbReference>
<feature type="compositionally biased region" description="Basic and acidic residues" evidence="12">
    <location>
        <begin position="677"/>
        <end position="691"/>
    </location>
</feature>
<dbReference type="InterPro" id="IPR013761">
    <property type="entry name" value="SAM/pointed_sf"/>
</dbReference>
<dbReference type="FunFam" id="2.30.42.10:FF:000010">
    <property type="entry name" value="Neurabin-1 isoform 1"/>
    <property type="match status" value="1"/>
</dbReference>
<feature type="domain" description="PDZ" evidence="14">
    <location>
        <begin position="1493"/>
        <end position="1581"/>
    </location>
</feature>
<feature type="compositionally biased region" description="Basic and acidic residues" evidence="12">
    <location>
        <begin position="974"/>
        <end position="993"/>
    </location>
</feature>
<dbReference type="PANTHER" id="PTHR16154:SF6">
    <property type="entry name" value="SPINOPHILIN, ISOFORM J"/>
    <property type="match status" value="1"/>
</dbReference>
<organism evidence="15 16">
    <name type="scientific">Cherax quadricarinatus</name>
    <name type="common">Australian red claw crayfish</name>
    <dbReference type="NCBI Taxonomy" id="27406"/>
    <lineage>
        <taxon>Eukaryota</taxon>
        <taxon>Metazoa</taxon>
        <taxon>Ecdysozoa</taxon>
        <taxon>Arthropoda</taxon>
        <taxon>Crustacea</taxon>
        <taxon>Multicrustacea</taxon>
        <taxon>Malacostraca</taxon>
        <taxon>Eumalacostraca</taxon>
        <taxon>Eucarida</taxon>
        <taxon>Decapoda</taxon>
        <taxon>Pleocyemata</taxon>
        <taxon>Astacidea</taxon>
        <taxon>Parastacoidea</taxon>
        <taxon>Parastacidae</taxon>
        <taxon>Cherax</taxon>
    </lineage>
</organism>
<feature type="compositionally biased region" description="Basic and acidic residues" evidence="12">
    <location>
        <begin position="425"/>
        <end position="439"/>
    </location>
</feature>
<feature type="compositionally biased region" description="Pro residues" evidence="12">
    <location>
        <begin position="1179"/>
        <end position="1192"/>
    </location>
</feature>
<evidence type="ECO:0000259" key="13">
    <source>
        <dbReference type="PROSITE" id="PS50105"/>
    </source>
</evidence>
<dbReference type="SMART" id="SM00454">
    <property type="entry name" value="SAM"/>
    <property type="match status" value="1"/>
</dbReference>
<proteinExistence type="predicted"/>
<evidence type="ECO:0008006" key="17">
    <source>
        <dbReference type="Google" id="ProtNLM"/>
    </source>
</evidence>
<evidence type="ECO:0000313" key="16">
    <source>
        <dbReference type="Proteomes" id="UP001445076"/>
    </source>
</evidence>
<dbReference type="SUPFAM" id="SSF50156">
    <property type="entry name" value="PDZ domain-like"/>
    <property type="match status" value="1"/>
</dbReference>
<feature type="region of interest" description="Disordered" evidence="12">
    <location>
        <begin position="1062"/>
        <end position="1209"/>
    </location>
</feature>
<feature type="compositionally biased region" description="Basic and acidic residues" evidence="12">
    <location>
        <begin position="325"/>
        <end position="355"/>
    </location>
</feature>
<dbReference type="GO" id="GO:0030425">
    <property type="term" value="C:dendrite"/>
    <property type="evidence" value="ECO:0007669"/>
    <property type="project" value="TreeGrafter"/>
</dbReference>
<keyword evidence="6" id="KW-0524">Neurogenesis</keyword>
<reference evidence="15 16" key="1">
    <citation type="journal article" date="2024" name="BMC Genomics">
        <title>Genome assembly of redclaw crayfish (Cherax quadricarinatus) provides insights into its immune adaptation and hypoxia tolerance.</title>
        <authorList>
            <person name="Liu Z."/>
            <person name="Zheng J."/>
            <person name="Li H."/>
            <person name="Fang K."/>
            <person name="Wang S."/>
            <person name="He J."/>
            <person name="Zhou D."/>
            <person name="Weng S."/>
            <person name="Chi M."/>
            <person name="Gu Z."/>
            <person name="He J."/>
            <person name="Li F."/>
            <person name="Wang M."/>
        </authorList>
    </citation>
    <scope>NUCLEOTIDE SEQUENCE [LARGE SCALE GENOMIC DNA]</scope>
    <source>
        <strain evidence="15">ZL_2023a</strain>
    </source>
</reference>
<keyword evidence="8" id="KW-0175">Coiled coil</keyword>
<keyword evidence="3" id="KW-0963">Cytoplasm</keyword>
<feature type="compositionally biased region" description="Basic and acidic residues" evidence="12">
    <location>
        <begin position="213"/>
        <end position="226"/>
    </location>
</feature>
<feature type="region of interest" description="Disordered" evidence="12">
    <location>
        <begin position="277"/>
        <end position="584"/>
    </location>
</feature>
<keyword evidence="4" id="KW-0597">Phosphoprotein</keyword>
<feature type="compositionally biased region" description="Acidic residues" evidence="12">
    <location>
        <begin position="1668"/>
        <end position="1678"/>
    </location>
</feature>
<feature type="compositionally biased region" description="Low complexity" evidence="12">
    <location>
        <begin position="2189"/>
        <end position="2201"/>
    </location>
</feature>
<dbReference type="EMBL" id="JARKIK010000005">
    <property type="protein sequence ID" value="KAK8752250.1"/>
    <property type="molecule type" value="Genomic_DNA"/>
</dbReference>
<feature type="region of interest" description="Disordered" evidence="12">
    <location>
        <begin position="1596"/>
        <end position="1679"/>
    </location>
</feature>
<feature type="region of interest" description="Disordered" evidence="12">
    <location>
        <begin position="2359"/>
        <end position="2389"/>
    </location>
</feature>
<dbReference type="Pfam" id="PF17817">
    <property type="entry name" value="PDZ_5"/>
    <property type="match status" value="1"/>
</dbReference>
<feature type="region of interest" description="Disordered" evidence="12">
    <location>
        <begin position="1307"/>
        <end position="1395"/>
    </location>
</feature>
<feature type="region of interest" description="Disordered" evidence="12">
    <location>
        <begin position="2230"/>
        <end position="2283"/>
    </location>
</feature>
<feature type="compositionally biased region" description="Low complexity" evidence="12">
    <location>
        <begin position="1169"/>
        <end position="1178"/>
    </location>
</feature>
<feature type="compositionally biased region" description="Basic and acidic residues" evidence="12">
    <location>
        <begin position="780"/>
        <end position="882"/>
    </location>
</feature>
<dbReference type="InterPro" id="IPR001660">
    <property type="entry name" value="SAM"/>
</dbReference>
<keyword evidence="9" id="KW-0009">Actin-binding</keyword>
<evidence type="ECO:0000256" key="2">
    <source>
        <dbReference type="ARBA" id="ARBA00022473"/>
    </source>
</evidence>
<feature type="compositionally biased region" description="Polar residues" evidence="12">
    <location>
        <begin position="360"/>
        <end position="376"/>
    </location>
</feature>
<dbReference type="Proteomes" id="UP001445076">
    <property type="component" value="Unassembled WGS sequence"/>
</dbReference>
<dbReference type="InterPro" id="IPR040645">
    <property type="entry name" value="Neurabin-1/2_PDZ"/>
</dbReference>
<feature type="compositionally biased region" description="Polar residues" evidence="12">
    <location>
        <begin position="2010"/>
        <end position="2021"/>
    </location>
</feature>
<evidence type="ECO:0000313" key="15">
    <source>
        <dbReference type="EMBL" id="KAK8752250.1"/>
    </source>
</evidence>
<keyword evidence="5" id="KW-0221">Differentiation</keyword>
<keyword evidence="2" id="KW-0217">Developmental protein</keyword>
<dbReference type="InterPro" id="IPR043446">
    <property type="entry name" value="Neurabin-like"/>
</dbReference>
<dbReference type="GO" id="GO:0031175">
    <property type="term" value="P:neuron projection development"/>
    <property type="evidence" value="ECO:0007669"/>
    <property type="project" value="TreeGrafter"/>
</dbReference>
<name>A0AAW0Y648_CHEQU</name>
<feature type="compositionally biased region" description="Acidic residues" evidence="12">
    <location>
        <begin position="1915"/>
        <end position="1926"/>
    </location>
</feature>
<dbReference type="GO" id="GO:0015629">
    <property type="term" value="C:actin cytoskeleton"/>
    <property type="evidence" value="ECO:0007669"/>
    <property type="project" value="TreeGrafter"/>
</dbReference>
<evidence type="ECO:0000256" key="7">
    <source>
        <dbReference type="ARBA" id="ARBA00023018"/>
    </source>
</evidence>
<feature type="region of interest" description="Disordered" evidence="12">
    <location>
        <begin position="1880"/>
        <end position="2065"/>
    </location>
</feature>
<dbReference type="Pfam" id="PF07647">
    <property type="entry name" value="SAM_2"/>
    <property type="match status" value="1"/>
</dbReference>
<evidence type="ECO:0000256" key="1">
    <source>
        <dbReference type="ARBA" id="ARBA00004245"/>
    </source>
</evidence>
<feature type="region of interest" description="Disordered" evidence="12">
    <location>
        <begin position="1"/>
        <end position="90"/>
    </location>
</feature>
<feature type="region of interest" description="Disordered" evidence="12">
    <location>
        <begin position="1229"/>
        <end position="1253"/>
    </location>
</feature>
<protein>
    <recommendedName>
        <fullName evidence="17">Neurabin-1</fullName>
    </recommendedName>
</protein>
<feature type="compositionally biased region" description="Basic and acidic residues" evidence="12">
    <location>
        <begin position="1598"/>
        <end position="1607"/>
    </location>
</feature>
<feature type="compositionally biased region" description="Basic and acidic residues" evidence="12">
    <location>
        <begin position="714"/>
        <end position="772"/>
    </location>
</feature>
<comment type="caution">
    <text evidence="15">The sequence shown here is derived from an EMBL/GenBank/DDBJ whole genome shotgun (WGS) entry which is preliminary data.</text>
</comment>
<feature type="compositionally biased region" description="Acidic residues" evidence="12">
    <location>
        <begin position="994"/>
        <end position="1006"/>
    </location>
</feature>
<feature type="compositionally biased region" description="Basic and acidic residues" evidence="12">
    <location>
        <begin position="306"/>
        <end position="318"/>
    </location>
</feature>
<feature type="compositionally biased region" description="Basic and acidic residues" evidence="12">
    <location>
        <begin position="452"/>
        <end position="467"/>
    </location>
</feature>
<dbReference type="Pfam" id="PF00595">
    <property type="entry name" value="PDZ"/>
    <property type="match status" value="1"/>
</dbReference>
<dbReference type="Gene3D" id="2.30.42.10">
    <property type="match status" value="1"/>
</dbReference>
<comment type="subcellular location">
    <subcellularLocation>
        <location evidence="1">Cytoplasm</location>
        <location evidence="1">Cytoskeleton</location>
    </subcellularLocation>
    <subcellularLocation>
        <location evidence="11">Synapse</location>
    </subcellularLocation>
</comment>
<dbReference type="SMART" id="SM00228">
    <property type="entry name" value="PDZ"/>
    <property type="match status" value="1"/>
</dbReference>
<feature type="compositionally biased region" description="Low complexity" evidence="12">
    <location>
        <begin position="2234"/>
        <end position="2271"/>
    </location>
</feature>
<dbReference type="PROSITE" id="PS50105">
    <property type="entry name" value="SAM_DOMAIN"/>
    <property type="match status" value="1"/>
</dbReference>
<feature type="region of interest" description="Disordered" evidence="12">
    <location>
        <begin position="974"/>
        <end position="1014"/>
    </location>
</feature>
<sequence>MGTRGDVLASRKPFTSQMARHPTCPDHQGVVEEGRGRATTSSKVSKIAGMFQGGGSSSGGVRPTSDDDSSTAASSSSSTTGGGSDGPSHATVVRTESHLARFNNARALFEKMGQGEVSQPKVAIPTKLAPSVVPTKVVPTAVPAKLAPVVIPAKTEMKVVSRFEAKMDTVPSEARKSSVSTTTTTTITTTTTTMQAGVTSLHLRRTFGDGYSSEERGRGRSPREESISPARSVGEASSSSSRSTSPSPARTTNGHAHHQDVGGGLVGIGLGVAGLGMRRPGSASSRSLSTSSTESEPPRRWPPKTSDCKLITRPEAFKSELSTLELRKAKPEKPLKPESLERKFSTHEQHQELIARHKNWFQSFSKNRSPASSPSKSEPRPTSPSKAEVMPSLLARSEEGRPTSPLKVEVLPSVLEGRPISPVKTDWRSTHVTKLDLRSPRSMSSSEECDGIEERARERDERCRESEEGSSSSSRSVSEQEAWSSVLQSRYGPRAKDLLSPRSRVEGETGTDWRRERAAILSGRSGQRHSSSEDEVSAPVKGHSLAGDTTRFEDTATLQSGWSPPRNYNQSEVTAAPRDDRSHTYEIQPAGVKTLKEEINVAATERARNSRHVGVTENGSTYEHVTENGNAHELVTENGSAHEHLAGETCEKEDIVGLEKKEQADLIVSESVVIKDSATEKDGEKKAEPLTKTELSGLYRRVADRPKKPSQSKETSEEVNHKLKESISGHSEVERRDFRRELEERRLRREDVLEKRREDVAESRRRRERADLPQKGVRGKFGETRHRESSEESREARHRESSEESRGVRHRESSEESREEVRHRESGDEGRGSARHRESSEESRGEGRVRERGEERVRATRKVRESRAARERKHDVLGKVDQRTASTERGGRGEAAEEEPHTTPPAFQFTPLRPETTPHIRAEEGHTAGAEVVVAGIVNALKADTVYVSSTEDLSQQHDLLKLAHSSEAKIKEDLDLKEKNKEAETVEEGKHEEEEEKQDGDEERSEEAPVRRQLFPDLVAECESVPVEFDPRNVDSEISSLEVELRPVELELSRAVLRTDKVESEVEASEPSSEIEESERIYPTPLEGQELERIYPPPLEGQESESIYPPLLEGEGTGEAPETIYPPPLEGEEPERAYPPPLSPRAQSLAALDALIHGYPQEAPPTHPQEATPAHPQEAPPAHPQEPPPPISRGSQEDEEEIVYDHTVTSAQHKLQFCTTPVTVGGLASDLESHDTDPEPLPPPIPPHGVESGAITEVHPVSASEQLDPDFMTPDEAQRLLSAKEAHGLLSDEEAQEVVLLLSPQEQDTSKCVPPVPPHHPEAVPSVPPHYADTTTAVLPQYTEGAPPVPSHYTPGEDEYDTRVASHFDPTLTSPLSPEDAPSEADSSETSGDVYQVSRVKEVLVEDGVHYLEDGHFWVEIPGLPDEDEDEDNDPSMPFHPHTKLTFSKDPVQVFSTYSVTEYDRKNDDVDPVAASAEYELEKRVEKMDLFPVEIVKGEGGLGLSIIGMGVGADAGVEKLGIFVKTITPGGATERDRRIQVNDQIIEVDGKSLVGVTQVFAASVLKNTSGRVHFLIGREKDPENSEVALLIKQSLQADREREERRRALGGPDYDPHTGHGLFDPLSSPSEENSRSEEASMQHNYSSYLEGGSSPTSPEATSPPPEVFDLEGDTDTSPDNDVAMLKLKLKEVQYRNAVAEAEITKLKMTLLEMEKVVTENTQYTSQLLDAQNKMVEMDCQLQSKLSEVSTYQDMLEQSQGQFIVLEKKYYKAKKIIKEYQGRERDFLHREEYHITQLEEKDSHYNALVKALKDRVISLEAELTNAQKKAGLPVQVPTDTTTQPAYWNLQQSTQSALAKLPVKEELDEAVPPHELLDVSASRAKGELASRGGLANRHLPSLKKTTSMSSASSQDQSLDDSSLDEELPEAVKPPPPAEATQDGQQDQGSRRSAEPQESSLPPHSPPPATSSITQAKLPQPPSYTQATMGSMSHLGSPPPYHHPPIQFASPRQPFTPSYVTSDPSIGLPTRPLGGSTDVQTHQSRSESRPEIPYRHPPPVARVQPVNRAEISESASLAAHLANRTPQQQSLAEQLKALLAERELDSDGSQQRSEREASPSKRSPTSLMEDVRQAVLQADVSLGKKPVISAPVPLSSTAHGVVGQGQVVHPVSSPQRLQSAFYSPGGRESVRDSSGGSPRLGRSSIHASPLSGVSANPSGVVLLSQKPLDSSLPAHKLGPGVDGSSGDLSSGPASLGSGDEGSGASLGSQSSLSLTQPPTERTKRSHMWQTAPVVDWTKEQVSQWLVVQGLESCVGRFQDIGMTGPRLLNLDVRDLKSLGLPAEDKSKLKRKVKELRLAVEKERKQAEKEKKEREKLQKKAEKLAEKAEKKKK</sequence>
<feature type="compositionally biased region" description="Acidic residues" evidence="12">
    <location>
        <begin position="1066"/>
        <end position="1078"/>
    </location>
</feature>
<evidence type="ECO:0000256" key="11">
    <source>
        <dbReference type="ARBA" id="ARBA00034103"/>
    </source>
</evidence>
<dbReference type="Gene3D" id="1.10.150.50">
    <property type="entry name" value="Transcription Factor, Ets-1"/>
    <property type="match status" value="1"/>
</dbReference>
<feature type="compositionally biased region" description="Polar residues" evidence="12">
    <location>
        <begin position="2169"/>
        <end position="2178"/>
    </location>
</feature>
<dbReference type="PROSITE" id="PS50106">
    <property type="entry name" value="PDZ"/>
    <property type="match status" value="1"/>
</dbReference>
<dbReference type="GO" id="GO:0019722">
    <property type="term" value="P:calcium-mediated signaling"/>
    <property type="evidence" value="ECO:0007669"/>
    <property type="project" value="TreeGrafter"/>
</dbReference>
<evidence type="ECO:0000256" key="4">
    <source>
        <dbReference type="ARBA" id="ARBA00022553"/>
    </source>
</evidence>
<dbReference type="CDD" id="cd06790">
    <property type="entry name" value="PDZ_neurabin-like"/>
    <property type="match status" value="1"/>
</dbReference>
<keyword evidence="7" id="KW-0770">Synapse</keyword>
<evidence type="ECO:0000256" key="3">
    <source>
        <dbReference type="ARBA" id="ARBA00022490"/>
    </source>
</evidence>
<gene>
    <name evidence="15" type="ORF">OTU49_017466</name>
</gene>
<dbReference type="InterPro" id="IPR001478">
    <property type="entry name" value="PDZ"/>
</dbReference>
<dbReference type="GO" id="GO:0051015">
    <property type="term" value="F:actin filament binding"/>
    <property type="evidence" value="ECO:0007669"/>
    <property type="project" value="TreeGrafter"/>
</dbReference>
<dbReference type="GO" id="GO:0007015">
    <property type="term" value="P:actin filament organization"/>
    <property type="evidence" value="ECO:0007669"/>
    <property type="project" value="TreeGrafter"/>
</dbReference>
<evidence type="ECO:0000256" key="12">
    <source>
        <dbReference type="SAM" id="MobiDB-lite"/>
    </source>
</evidence>
<evidence type="ECO:0000256" key="5">
    <source>
        <dbReference type="ARBA" id="ARBA00022782"/>
    </source>
</evidence>
<feature type="compositionally biased region" description="Low complexity" evidence="12">
    <location>
        <begin position="70"/>
        <end position="79"/>
    </location>
</feature>
<evidence type="ECO:0000256" key="8">
    <source>
        <dbReference type="ARBA" id="ARBA00023054"/>
    </source>
</evidence>
<evidence type="ECO:0000256" key="6">
    <source>
        <dbReference type="ARBA" id="ARBA00022902"/>
    </source>
</evidence>
<feature type="compositionally biased region" description="Low complexity" evidence="12">
    <location>
        <begin position="277"/>
        <end position="295"/>
    </location>
</feature>
<evidence type="ECO:0000256" key="10">
    <source>
        <dbReference type="ARBA" id="ARBA00023212"/>
    </source>
</evidence>
<feature type="compositionally biased region" description="Low complexity" evidence="12">
    <location>
        <begin position="469"/>
        <end position="485"/>
    </location>
</feature>
<dbReference type="InterPro" id="IPR036034">
    <property type="entry name" value="PDZ_sf"/>
</dbReference>
<evidence type="ECO:0000259" key="14">
    <source>
        <dbReference type="PROSITE" id="PS50106"/>
    </source>
</evidence>